<evidence type="ECO:0000313" key="3">
    <source>
        <dbReference type="Proteomes" id="UP000293360"/>
    </source>
</evidence>
<evidence type="ECO:0000256" key="1">
    <source>
        <dbReference type="SAM" id="SignalP"/>
    </source>
</evidence>
<name>A0A4Q4TCY7_9PEZI</name>
<evidence type="ECO:0000313" key="2">
    <source>
        <dbReference type="EMBL" id="RYP04591.1"/>
    </source>
</evidence>
<dbReference type="OrthoDB" id="4760103at2759"/>
<feature type="signal peptide" evidence="1">
    <location>
        <begin position="1"/>
        <end position="18"/>
    </location>
</feature>
<keyword evidence="3" id="KW-1185">Reference proteome</keyword>
<keyword evidence="1" id="KW-0732">Signal</keyword>
<protein>
    <submittedName>
        <fullName evidence="2">Uncharacterized protein</fullName>
    </submittedName>
</protein>
<comment type="caution">
    <text evidence="2">The sequence shown here is derived from an EMBL/GenBank/DDBJ whole genome shotgun (WGS) entry which is preliminary data.</text>
</comment>
<gene>
    <name evidence="2" type="ORF">DL764_004328</name>
</gene>
<accession>A0A4Q4TCY7</accession>
<dbReference type="EMBL" id="QJNU01000204">
    <property type="protein sequence ID" value="RYP04591.1"/>
    <property type="molecule type" value="Genomic_DNA"/>
</dbReference>
<reference evidence="2 3" key="1">
    <citation type="submission" date="2018-06" db="EMBL/GenBank/DDBJ databases">
        <title>Complete Genomes of Monosporascus.</title>
        <authorList>
            <person name="Robinson A.J."/>
            <person name="Natvig D.O."/>
        </authorList>
    </citation>
    <scope>NUCLEOTIDE SEQUENCE [LARGE SCALE GENOMIC DNA]</scope>
    <source>
        <strain evidence="2 3">CBS 110550</strain>
    </source>
</reference>
<organism evidence="2 3">
    <name type="scientific">Monosporascus ibericus</name>
    <dbReference type="NCBI Taxonomy" id="155417"/>
    <lineage>
        <taxon>Eukaryota</taxon>
        <taxon>Fungi</taxon>
        <taxon>Dikarya</taxon>
        <taxon>Ascomycota</taxon>
        <taxon>Pezizomycotina</taxon>
        <taxon>Sordariomycetes</taxon>
        <taxon>Xylariomycetidae</taxon>
        <taxon>Xylariales</taxon>
        <taxon>Xylariales incertae sedis</taxon>
        <taxon>Monosporascus</taxon>
    </lineage>
</organism>
<feature type="chain" id="PRO_5020383301" evidence="1">
    <location>
        <begin position="19"/>
        <end position="211"/>
    </location>
</feature>
<dbReference type="Proteomes" id="UP000293360">
    <property type="component" value="Unassembled WGS sequence"/>
</dbReference>
<dbReference type="STRING" id="155417.A0A4Q4TCY7"/>
<dbReference type="AlphaFoldDB" id="A0A4Q4TCY7"/>
<sequence length="211" mass="21894">MQFFKYALAALSFGSAIAMPASQPEDRALNVGGVTADLVAVKALVGAVGGIKGNVEAHLGALEEILNGTVTAQVVPTLQTTLKSVRTEVLSIEAKVDPLLQGTVKPLPQAELNVVLNLLNDVVAMVNGIETTIKDLLQSLPADVRKTVQSELTYVLATLKPAIQPLLDLSLGLVGMQTGDVVAEINGLINTLNGLLDGLLNGLLGTVVSIL</sequence>
<proteinExistence type="predicted"/>